<evidence type="ECO:0000256" key="1">
    <source>
        <dbReference type="SAM" id="MobiDB-lite"/>
    </source>
</evidence>
<evidence type="ECO:0000313" key="3">
    <source>
        <dbReference type="Proteomes" id="UP000189229"/>
    </source>
</evidence>
<dbReference type="Proteomes" id="UP000189229">
    <property type="component" value="Unassembled WGS sequence"/>
</dbReference>
<proteinExistence type="predicted"/>
<sequence length="52" mass="5674">MPPATSGLPTTGKICTPGTPYRPIAMADAPPPTRLSLGKQRDQSNQRCWHRN</sequence>
<dbReference type="EMBL" id="MVBM01000013">
    <property type="protein sequence ID" value="OOK64108.1"/>
    <property type="molecule type" value="Genomic_DNA"/>
</dbReference>
<evidence type="ECO:0000313" key="2">
    <source>
        <dbReference type="EMBL" id="OOK64108.1"/>
    </source>
</evidence>
<feature type="region of interest" description="Disordered" evidence="1">
    <location>
        <begin position="1"/>
        <end position="52"/>
    </location>
</feature>
<protein>
    <submittedName>
        <fullName evidence="2">Uncharacterized protein</fullName>
    </submittedName>
</protein>
<organism evidence="2 3">
    <name type="scientific">Mycobacterium kansasii</name>
    <dbReference type="NCBI Taxonomy" id="1768"/>
    <lineage>
        <taxon>Bacteria</taxon>
        <taxon>Bacillati</taxon>
        <taxon>Actinomycetota</taxon>
        <taxon>Actinomycetes</taxon>
        <taxon>Mycobacteriales</taxon>
        <taxon>Mycobacteriaceae</taxon>
        <taxon>Mycobacterium</taxon>
    </lineage>
</organism>
<gene>
    <name evidence="2" type="ORF">BZL30_9255</name>
</gene>
<comment type="caution">
    <text evidence="2">The sequence shown here is derived from an EMBL/GenBank/DDBJ whole genome shotgun (WGS) entry which is preliminary data.</text>
</comment>
<accession>A0A1V3WBG3</accession>
<dbReference type="AlphaFoldDB" id="A0A1V3WBG3"/>
<reference evidence="2 3" key="1">
    <citation type="submission" date="2017-02" db="EMBL/GenBank/DDBJ databases">
        <title>Complete genome sequences of Mycobacterium kansasii strains isolated from rhesus macaques.</title>
        <authorList>
            <person name="Panda A."/>
            <person name="Nagaraj S."/>
            <person name="Zhao X."/>
            <person name="Tettelin H."/>
            <person name="Detolla L.J."/>
        </authorList>
    </citation>
    <scope>NUCLEOTIDE SEQUENCE [LARGE SCALE GENOMIC DNA]</scope>
    <source>
        <strain evidence="2 3">11-3813</strain>
    </source>
</reference>
<name>A0A1V3WBG3_MYCKA</name>